<dbReference type="AlphaFoldDB" id="Q93L10"/>
<keyword evidence="2" id="KW-0614">Plasmid</keyword>
<feature type="signal peptide" evidence="1">
    <location>
        <begin position="1"/>
        <end position="21"/>
    </location>
</feature>
<keyword evidence="1" id="KW-0732">Signal</keyword>
<name>Q93L10_BURCE</name>
<protein>
    <submittedName>
        <fullName evidence="2">Uncharacterized protein</fullName>
    </submittedName>
</protein>
<organism evidence="2">
    <name type="scientific">Burkholderia cepacia</name>
    <name type="common">Pseudomonas cepacia</name>
    <dbReference type="NCBI Taxonomy" id="292"/>
    <lineage>
        <taxon>Bacteria</taxon>
        <taxon>Pseudomonadati</taxon>
        <taxon>Pseudomonadota</taxon>
        <taxon>Betaproteobacteria</taxon>
        <taxon>Burkholderiales</taxon>
        <taxon>Burkholderiaceae</taxon>
        <taxon>Burkholderia</taxon>
        <taxon>Burkholderia cepacia complex</taxon>
    </lineage>
</organism>
<accession>Q93L10</accession>
<reference evidence="2" key="3">
    <citation type="journal article" date="2002" name="Plasmid">
        <title>Complete characterisation of Tn5530 from Burkholderia cepacia strain 2a (pIJB1) and studies of 2,4-dichlorophenoxyacetate uptake by the organism.</title>
        <authorList>
            <person name="Poh R.P.-C."/>
            <person name="Smith A.R.W."/>
            <person name="Bruce I.J."/>
        </authorList>
    </citation>
    <scope>NUCLEOTIDE SEQUENCE</scope>
    <source>
        <strain evidence="2">2A</strain>
        <plasmid evidence="2">pIJB1</plasmid>
    </source>
</reference>
<proteinExistence type="predicted"/>
<sequence>MNLSLKGGLAALSLAALQTLALPPRAAARPTRSGWRASWPVPCRRRACMCWSTPRPIRAIVCATTRARGCRCRPSACTCAPRQRASYGPRPSNCSAAISWPTPSCRCLISRSTFPAPASTGAAWATSRWVPASPGITRRNGTASPRWTSCCRRAATTRTMPRTWGGTMCRCSLCMR</sequence>
<reference evidence="2" key="2">
    <citation type="submission" date="2001-07" db="EMBL/GenBank/DDBJ databases">
        <title>Sequence analysis and idenification of catabolic genes on plasmid pIJB1 from Burkholderia cepacia 2a.</title>
        <authorList>
            <person name="Poh R.P.C."/>
            <person name="Smith A.R.W."/>
            <person name="Bruce I.J."/>
        </authorList>
    </citation>
    <scope>NUCLEOTIDE SEQUENCE</scope>
    <source>
        <strain evidence="2">2A</strain>
        <plasmid evidence="2">pIJB1</plasmid>
    </source>
</reference>
<dbReference type="EMBL" id="AF029344">
    <property type="protein sequence ID" value="AAK81683.1"/>
    <property type="molecule type" value="Genomic_DNA"/>
</dbReference>
<evidence type="ECO:0000313" key="2">
    <source>
        <dbReference type="EMBL" id="AAK81683.1"/>
    </source>
</evidence>
<geneLocation type="plasmid" evidence="2">
    <name>pIJB1</name>
</geneLocation>
<feature type="chain" id="PRO_5004319721" evidence="1">
    <location>
        <begin position="22"/>
        <end position="176"/>
    </location>
</feature>
<evidence type="ECO:0000256" key="1">
    <source>
        <dbReference type="SAM" id="SignalP"/>
    </source>
</evidence>
<reference evidence="2" key="1">
    <citation type="journal article" date="2001" name="Microbios">
        <title>2,4-dichlorophenoxyacetate/alpha-ketoglutarate dioxygenases from Burkholderia cepacia 2a and Ralstonia eutropha JMP134.</title>
        <authorList>
            <person name="Poh R."/>
            <person name="Xia X."/>
            <person name="Bruce I.J."/>
            <person name="Smith A.R."/>
        </authorList>
    </citation>
    <scope>NUCLEOTIDE SEQUENCE</scope>
    <source>
        <strain evidence="2">2A</strain>
        <plasmid evidence="2">pIJB1</plasmid>
    </source>
</reference>